<dbReference type="OrthoDB" id="5569069at2"/>
<organism evidence="1 2">
    <name type="scientific">Rubrivivax albus</name>
    <dbReference type="NCBI Taxonomy" id="2499835"/>
    <lineage>
        <taxon>Bacteria</taxon>
        <taxon>Pseudomonadati</taxon>
        <taxon>Pseudomonadota</taxon>
        <taxon>Betaproteobacteria</taxon>
        <taxon>Burkholderiales</taxon>
        <taxon>Sphaerotilaceae</taxon>
        <taxon>Rubrivivax</taxon>
    </lineage>
</organism>
<accession>A0A3S2URS1</accession>
<comment type="caution">
    <text evidence="1">The sequence shown here is derived from an EMBL/GenBank/DDBJ whole genome shotgun (WGS) entry which is preliminary data.</text>
</comment>
<reference evidence="1 2" key="1">
    <citation type="submission" date="2019-01" db="EMBL/GenBank/DDBJ databases">
        <authorList>
            <person name="Chen W.-M."/>
        </authorList>
    </citation>
    <scope>NUCLEOTIDE SEQUENCE [LARGE SCALE GENOMIC DNA]</scope>
    <source>
        <strain evidence="1 2">ICH-3</strain>
    </source>
</reference>
<keyword evidence="2" id="KW-1185">Reference proteome</keyword>
<evidence type="ECO:0000313" key="2">
    <source>
        <dbReference type="Proteomes" id="UP000288178"/>
    </source>
</evidence>
<dbReference type="GO" id="GO:0005975">
    <property type="term" value="P:carbohydrate metabolic process"/>
    <property type="evidence" value="ECO:0007669"/>
    <property type="project" value="InterPro"/>
</dbReference>
<gene>
    <name evidence="1" type="ORF">ENE75_00995</name>
</gene>
<dbReference type="RefSeq" id="WP_128194730.1">
    <property type="nucleotide sequence ID" value="NZ_SACT01000001.1"/>
</dbReference>
<dbReference type="AlphaFoldDB" id="A0A3S2URS1"/>
<evidence type="ECO:0008006" key="3">
    <source>
        <dbReference type="Google" id="ProtNLM"/>
    </source>
</evidence>
<evidence type="ECO:0000313" key="1">
    <source>
        <dbReference type="EMBL" id="RVT53510.1"/>
    </source>
</evidence>
<name>A0A3S2URS1_9BURK</name>
<dbReference type="Gene3D" id="3.20.20.370">
    <property type="entry name" value="Glycoside hydrolase/deacetylase"/>
    <property type="match status" value="1"/>
</dbReference>
<proteinExistence type="predicted"/>
<sequence>MADALIQALDRAAGPHGLFIRCDDGGWDAPALFALIDVTAAHGVPVDVAMIPAATEAPLAQALAARHDAAPALLGLHVHGWSHTNHEPEGRRCEFGPARPDAVLRGELAAARQRLHALLGDRLDPIFTPPWNRCTDRLPPLLAQAGWLALSRESRAPAQAALPELPVHVDWSRVWRDAVAAGADPAPCLADAMARAVDTHEGPVGLMLHHAAMDARQRRLLSALLARWAGHPKARWARMRHWLEAMQPCAA</sequence>
<dbReference type="Proteomes" id="UP000288178">
    <property type="component" value="Unassembled WGS sequence"/>
</dbReference>
<dbReference type="InterPro" id="IPR011330">
    <property type="entry name" value="Glyco_hydro/deAcase_b/a-brl"/>
</dbReference>
<protein>
    <recommendedName>
        <fullName evidence="3">Polysaccharide deacetylase</fullName>
    </recommendedName>
</protein>
<dbReference type="EMBL" id="SACT01000001">
    <property type="protein sequence ID" value="RVT53510.1"/>
    <property type="molecule type" value="Genomic_DNA"/>
</dbReference>
<dbReference type="SUPFAM" id="SSF88713">
    <property type="entry name" value="Glycoside hydrolase/deacetylase"/>
    <property type="match status" value="1"/>
</dbReference>